<dbReference type="RefSeq" id="WP_095722459.1">
    <property type="nucleotide sequence ID" value="NZ_NTFS01000157.1"/>
</dbReference>
<reference evidence="1 2" key="1">
    <citation type="submission" date="2017-08" db="EMBL/GenBank/DDBJ databases">
        <title>Draft genome sequence of filamentous cyanobacterium Calothrix elsteri CCALA 953.</title>
        <authorList>
            <person name="Gagunashvili A.N."/>
            <person name="Elster J."/>
            <person name="Andresson O.S."/>
        </authorList>
    </citation>
    <scope>NUCLEOTIDE SEQUENCE [LARGE SCALE GENOMIC DNA]</scope>
    <source>
        <strain evidence="1 2">CCALA 953</strain>
    </source>
</reference>
<dbReference type="OrthoDB" id="454565at2"/>
<dbReference type="AlphaFoldDB" id="A0A2A2THU2"/>
<sequence length="174" mass="20231">MAWIFSLSAECGSKQEDAEKFAQYFDNILLTLSNGTQSQCQVNVFQDIEENWWCRVYPNNISEVGVDTAESAYLMTEIGILLYKYLRESPSFRYALVGIEVDEFRTYNELREELPNLSFPGLVIAESVWNHTFSSEYFRPFRLGYLWKPYEGEVYKPLIASSDLKNKLNELLSV</sequence>
<keyword evidence="2" id="KW-1185">Reference proteome</keyword>
<name>A0A2A2THU2_9CYAN</name>
<proteinExistence type="predicted"/>
<dbReference type="Proteomes" id="UP000218238">
    <property type="component" value="Unassembled WGS sequence"/>
</dbReference>
<dbReference type="EMBL" id="NTFS01000157">
    <property type="protein sequence ID" value="PAX53251.1"/>
    <property type="molecule type" value="Genomic_DNA"/>
</dbReference>
<organism evidence="1 2">
    <name type="scientific">Brunnivagina elsteri CCALA 953</name>
    <dbReference type="NCBI Taxonomy" id="987040"/>
    <lineage>
        <taxon>Bacteria</taxon>
        <taxon>Bacillati</taxon>
        <taxon>Cyanobacteriota</taxon>
        <taxon>Cyanophyceae</taxon>
        <taxon>Nostocales</taxon>
        <taxon>Calotrichaceae</taxon>
        <taxon>Brunnivagina</taxon>
    </lineage>
</organism>
<accession>A0A2A2THU2</accession>
<comment type="caution">
    <text evidence="1">The sequence shown here is derived from an EMBL/GenBank/DDBJ whole genome shotgun (WGS) entry which is preliminary data.</text>
</comment>
<protein>
    <submittedName>
        <fullName evidence="1">Uncharacterized protein</fullName>
    </submittedName>
</protein>
<evidence type="ECO:0000313" key="2">
    <source>
        <dbReference type="Proteomes" id="UP000218238"/>
    </source>
</evidence>
<gene>
    <name evidence="1" type="ORF">CK510_14950</name>
</gene>
<evidence type="ECO:0000313" key="1">
    <source>
        <dbReference type="EMBL" id="PAX53251.1"/>
    </source>
</evidence>